<dbReference type="InterPro" id="IPR000408">
    <property type="entry name" value="Reg_chr_condens"/>
</dbReference>
<dbReference type="Pfam" id="PF00415">
    <property type="entry name" value="RCC1"/>
    <property type="match status" value="1"/>
</dbReference>
<gene>
    <name evidence="2" type="ORF">CAUJ_LOCUS5573</name>
</gene>
<dbReference type="Proteomes" id="UP000835052">
    <property type="component" value="Unassembled WGS sequence"/>
</dbReference>
<protein>
    <submittedName>
        <fullName evidence="2">Uncharacterized protein</fullName>
    </submittedName>
</protein>
<accession>A0A8S1H3E6</accession>
<comment type="caution">
    <text evidence="2">The sequence shown here is derived from an EMBL/GenBank/DDBJ whole genome shotgun (WGS) entry which is preliminary data.</text>
</comment>
<reference evidence="2" key="1">
    <citation type="submission" date="2020-10" db="EMBL/GenBank/DDBJ databases">
        <authorList>
            <person name="Kikuchi T."/>
        </authorList>
    </citation>
    <scope>NUCLEOTIDE SEQUENCE</scope>
    <source>
        <strain evidence="2">NKZ352</strain>
    </source>
</reference>
<dbReference type="OrthoDB" id="5370059at2759"/>
<dbReference type="PANTHER" id="PTHR46089">
    <property type="entry name" value="ALSIN HOMOLOG"/>
    <property type="match status" value="1"/>
</dbReference>
<sequence>MSEPSELLLSKFSIENLIEQTYVGVEEPVDLNSFTNYGYTINLLPNGLLWAKRLADDFSCSFSVIPIAKPCPHGSTAKKRRPLKIKFLSISSTEAALCDVSGRLWKLDLQTIPFGKSEETSVDVKKLPMSKQLLCVRICAGRSHFLALVRRRRSEETFRKSEEGEDEYFCEDCRQSSRLRLSTLMIEADQMAEELRLTGEDADRLSRVSQFCHSARFRCSNDVIEEDEVTSSSPTGEIPENPKLSAIHKTVSNMEKLPESFDLDSNFLFKDAISLPDAEIGHFTFVSMDRISIRSKFIDKAETTSSQESRTRIGGKKTAGFECLEMRECHEVWSWGANECGQLGHGDTVGRHQPSRIINLDKEFVTDLSCGDDFSMAMTSSGEVFTWGRNNFGQAAEPMILLPKTLRIGADQFAFGLRCSASHAAIQIASVNTSTAVYLTGEGIKASQSAVFRLPLKSKEHLPVRVILENGTVWVHQTGKSPANTNLLKFFHDGCKHVRLTKILWIAVSAAANCFKTKDDVMALEMKNLLSSLAANLEAYFHAFCSVLNDVANELCRIRHDAKVLTKYLTILTSSKCVELLKTCVEDFAACEAFVLFGNINLSSTMKSELSRTSLQYECDSVKVPTQLSQLFGKLVDWTAWIGDFSKKLADSPDSEYFL</sequence>
<organism evidence="2 3">
    <name type="scientific">Caenorhabditis auriculariae</name>
    <dbReference type="NCBI Taxonomy" id="2777116"/>
    <lineage>
        <taxon>Eukaryota</taxon>
        <taxon>Metazoa</taxon>
        <taxon>Ecdysozoa</taxon>
        <taxon>Nematoda</taxon>
        <taxon>Chromadorea</taxon>
        <taxon>Rhabditida</taxon>
        <taxon>Rhabditina</taxon>
        <taxon>Rhabditomorpha</taxon>
        <taxon>Rhabditoidea</taxon>
        <taxon>Rhabditidae</taxon>
        <taxon>Peloderinae</taxon>
        <taxon>Caenorhabditis</taxon>
    </lineage>
</organism>
<proteinExistence type="predicted"/>
<dbReference type="Gene3D" id="2.130.10.30">
    <property type="entry name" value="Regulator of chromosome condensation 1/beta-lactamase-inhibitor protein II"/>
    <property type="match status" value="1"/>
</dbReference>
<dbReference type="AlphaFoldDB" id="A0A8S1H3E6"/>
<evidence type="ECO:0000313" key="3">
    <source>
        <dbReference type="Proteomes" id="UP000835052"/>
    </source>
</evidence>
<name>A0A8S1H3E6_9PELO</name>
<keyword evidence="3" id="KW-1185">Reference proteome</keyword>
<feature type="repeat" description="RCC1" evidence="1">
    <location>
        <begin position="330"/>
        <end position="381"/>
    </location>
</feature>
<evidence type="ECO:0000313" key="2">
    <source>
        <dbReference type="EMBL" id="CAD6189654.1"/>
    </source>
</evidence>
<dbReference type="InterPro" id="IPR009091">
    <property type="entry name" value="RCC1/BLIP-II"/>
</dbReference>
<dbReference type="InterPro" id="IPR051984">
    <property type="entry name" value="Alsin"/>
</dbReference>
<dbReference type="PANTHER" id="PTHR46089:SF4">
    <property type="entry name" value="VPS9 DOMAIN-CONTAINING PROTEIN"/>
    <property type="match status" value="1"/>
</dbReference>
<dbReference type="PROSITE" id="PS50012">
    <property type="entry name" value="RCC1_3"/>
    <property type="match status" value="1"/>
</dbReference>
<dbReference type="EMBL" id="CAJGYM010000011">
    <property type="protein sequence ID" value="CAD6189654.1"/>
    <property type="molecule type" value="Genomic_DNA"/>
</dbReference>
<dbReference type="SUPFAM" id="SSF50985">
    <property type="entry name" value="RCC1/BLIP-II"/>
    <property type="match status" value="1"/>
</dbReference>
<evidence type="ECO:0000256" key="1">
    <source>
        <dbReference type="PROSITE-ProRule" id="PRU00235"/>
    </source>
</evidence>